<protein>
    <submittedName>
        <fullName evidence="2">Uncharacterized protein</fullName>
    </submittedName>
</protein>
<accession>A0A2S6HX52</accession>
<reference evidence="2 3" key="1">
    <citation type="submission" date="2018-02" db="EMBL/GenBank/DDBJ databases">
        <title>Genomic Encyclopedia of Archaeal and Bacterial Type Strains, Phase II (KMG-II): from individual species to whole genera.</title>
        <authorList>
            <person name="Goeker M."/>
        </authorList>
    </citation>
    <scope>NUCLEOTIDE SEQUENCE [LARGE SCALE GENOMIC DNA]</scope>
    <source>
        <strain evidence="2 3">DSM 3808</strain>
    </source>
</reference>
<dbReference type="InterPro" id="IPR009412">
    <property type="entry name" value="DUF1062"/>
</dbReference>
<keyword evidence="1" id="KW-0694">RNA-binding</keyword>
<dbReference type="InterPro" id="IPR036986">
    <property type="entry name" value="S4_RNA-bd_sf"/>
</dbReference>
<dbReference type="AlphaFoldDB" id="A0A2S6HX52"/>
<dbReference type="PROSITE" id="PS50889">
    <property type="entry name" value="S4"/>
    <property type="match status" value="1"/>
</dbReference>
<evidence type="ECO:0000256" key="1">
    <source>
        <dbReference type="PROSITE-ProRule" id="PRU00182"/>
    </source>
</evidence>
<evidence type="ECO:0000313" key="3">
    <source>
        <dbReference type="Proteomes" id="UP000237749"/>
    </source>
</evidence>
<proteinExistence type="predicted"/>
<dbReference type="EMBL" id="PTJA01000002">
    <property type="protein sequence ID" value="PPK82505.1"/>
    <property type="molecule type" value="Genomic_DNA"/>
</dbReference>
<comment type="caution">
    <text evidence="2">The sequence shown here is derived from an EMBL/GenBank/DDBJ whole genome shotgun (WGS) entry which is preliminary data.</text>
</comment>
<sequence>MNCNLRKLWLIVPDQLPTVIRRCPKCKGKTEFQNSGKFRVNANGKLLDVWLIYRCSHCDTSWNMTIIERANPENIDKEEYKGFLSNSPQLAASYGSNRELFIKNKAEIVEAKSGYHILKTLTITPGNKEYSLEIQIKNPSALKLRLDVLLAGELEVSRNQIKKWFDGGLVTSGQEVLLPGARVIDGMLIQIKKEEAIGQELLDV</sequence>
<dbReference type="Proteomes" id="UP000237749">
    <property type="component" value="Unassembled WGS sequence"/>
</dbReference>
<gene>
    <name evidence="2" type="ORF">BXY41_102194</name>
</gene>
<name>A0A2S6HX52_9FIRM</name>
<dbReference type="OrthoDB" id="9810886at2"/>
<organism evidence="2 3">
    <name type="scientific">Lacrimispora xylanisolvens</name>
    <dbReference type="NCBI Taxonomy" id="384636"/>
    <lineage>
        <taxon>Bacteria</taxon>
        <taxon>Bacillati</taxon>
        <taxon>Bacillota</taxon>
        <taxon>Clostridia</taxon>
        <taxon>Lachnospirales</taxon>
        <taxon>Lachnospiraceae</taxon>
        <taxon>Lacrimispora</taxon>
    </lineage>
</organism>
<dbReference type="Gene3D" id="3.10.290.10">
    <property type="entry name" value="RNA-binding S4 domain"/>
    <property type="match status" value="1"/>
</dbReference>
<dbReference type="RefSeq" id="WP_104435022.1">
    <property type="nucleotide sequence ID" value="NZ_PTJA01000002.1"/>
</dbReference>
<dbReference type="Pfam" id="PF06353">
    <property type="entry name" value="DUF1062"/>
    <property type="match status" value="1"/>
</dbReference>
<dbReference type="GO" id="GO:0003723">
    <property type="term" value="F:RNA binding"/>
    <property type="evidence" value="ECO:0007669"/>
    <property type="project" value="UniProtKB-KW"/>
</dbReference>
<evidence type="ECO:0000313" key="2">
    <source>
        <dbReference type="EMBL" id="PPK82505.1"/>
    </source>
</evidence>
<keyword evidence="3" id="KW-1185">Reference proteome</keyword>